<dbReference type="OrthoDB" id="2296888at2759"/>
<sequence length="235" mass="27488">KHKDSDNITFELFIVENHTYICSHYNQQNEDEFRNWLSYFKKYAKEDEIEVSKGDAHEAWKTYVCTKEKKEKTTSKRKYSKACVSEYFESLKGNLTGELKFGDIDLTAKFNDYRKNAIEQFISHDESAKAHDLCNDLNKLLAVQRIVLLDQTNHELKEALGQQFKEFVQKARLEQYGAPSRIPAALKQEIEDAFEDCRFDNDYDALEDKLHCLKKNFGSKKDKPGANLMRSLMLM</sequence>
<evidence type="ECO:0000313" key="1">
    <source>
        <dbReference type="EMBL" id="OBZ80651.1"/>
    </source>
</evidence>
<accession>A0A1C7MUW4</accession>
<dbReference type="InParanoid" id="A0A1C7MUW4"/>
<keyword evidence="2" id="KW-1185">Reference proteome</keyword>
<name>A0A1C7MUW4_9FUNG</name>
<protein>
    <submittedName>
        <fullName evidence="1">Uncharacterized protein</fullName>
    </submittedName>
</protein>
<dbReference type="EMBL" id="LUGH01001881">
    <property type="protein sequence ID" value="OBZ80651.1"/>
    <property type="molecule type" value="Genomic_DNA"/>
</dbReference>
<proteinExistence type="predicted"/>
<comment type="caution">
    <text evidence="1">The sequence shown here is derived from an EMBL/GenBank/DDBJ whole genome shotgun (WGS) entry which is preliminary data.</text>
</comment>
<dbReference type="AlphaFoldDB" id="A0A1C7MUW4"/>
<gene>
    <name evidence="1" type="ORF">A0J61_11300</name>
</gene>
<evidence type="ECO:0000313" key="2">
    <source>
        <dbReference type="Proteomes" id="UP000093000"/>
    </source>
</evidence>
<reference evidence="1 2" key="1">
    <citation type="submission" date="2016-03" db="EMBL/GenBank/DDBJ databases">
        <title>Choanephora cucurbitarum.</title>
        <authorList>
            <person name="Min B."/>
            <person name="Park H."/>
            <person name="Park J.-H."/>
            <person name="Shin H.-D."/>
            <person name="Choi I.-G."/>
        </authorList>
    </citation>
    <scope>NUCLEOTIDE SEQUENCE [LARGE SCALE GENOMIC DNA]</scope>
    <source>
        <strain evidence="1 2">KUS-F28377</strain>
    </source>
</reference>
<feature type="non-terminal residue" evidence="1">
    <location>
        <position position="1"/>
    </location>
</feature>
<dbReference type="Proteomes" id="UP000093000">
    <property type="component" value="Unassembled WGS sequence"/>
</dbReference>
<organism evidence="1 2">
    <name type="scientific">Choanephora cucurbitarum</name>
    <dbReference type="NCBI Taxonomy" id="101091"/>
    <lineage>
        <taxon>Eukaryota</taxon>
        <taxon>Fungi</taxon>
        <taxon>Fungi incertae sedis</taxon>
        <taxon>Mucoromycota</taxon>
        <taxon>Mucoromycotina</taxon>
        <taxon>Mucoromycetes</taxon>
        <taxon>Mucorales</taxon>
        <taxon>Mucorineae</taxon>
        <taxon>Choanephoraceae</taxon>
        <taxon>Choanephoroideae</taxon>
        <taxon>Choanephora</taxon>
    </lineage>
</organism>